<dbReference type="InterPro" id="IPR025564">
    <property type="entry name" value="CAAD_dom"/>
</dbReference>
<dbReference type="EMBL" id="JAMRDG010000002">
    <property type="protein sequence ID" value="KAJ3688970.1"/>
    <property type="molecule type" value="Genomic_DNA"/>
</dbReference>
<evidence type="ECO:0000256" key="1">
    <source>
        <dbReference type="ARBA" id="ARBA00004141"/>
    </source>
</evidence>
<evidence type="ECO:0000313" key="4">
    <source>
        <dbReference type="EMBL" id="KAJ3688970.1"/>
    </source>
</evidence>
<dbReference type="PANTHER" id="PTHR33222">
    <property type="match status" value="1"/>
</dbReference>
<keyword evidence="2" id="KW-1133">Transmembrane helix</keyword>
<protein>
    <recommendedName>
        <fullName evidence="3">Cyanobacterial aminoacyl-tRNA synthetase CAAD domain-containing protein</fullName>
    </recommendedName>
</protein>
<keyword evidence="5" id="KW-1185">Reference proteome</keyword>
<dbReference type="AlphaFoldDB" id="A0AAD5Z8U9"/>
<evidence type="ECO:0000256" key="2">
    <source>
        <dbReference type="SAM" id="Phobius"/>
    </source>
</evidence>
<comment type="subcellular location">
    <subcellularLocation>
        <location evidence="1">Membrane</location>
        <topology evidence="1">Multi-pass membrane protein</topology>
    </subcellularLocation>
</comment>
<dbReference type="PANTHER" id="PTHR33222:SF9">
    <property type="entry name" value="PROTEIN CURVATURE THYLAKOID 1B, CHLOROPLASTIC"/>
    <property type="match status" value="1"/>
</dbReference>
<dbReference type="InterPro" id="IPR033344">
    <property type="entry name" value="CURT1"/>
</dbReference>
<feature type="transmembrane region" description="Helical" evidence="2">
    <location>
        <begin position="108"/>
        <end position="127"/>
    </location>
</feature>
<dbReference type="GO" id="GO:0009535">
    <property type="term" value="C:chloroplast thylakoid membrane"/>
    <property type="evidence" value="ECO:0007669"/>
    <property type="project" value="TreeGrafter"/>
</dbReference>
<evidence type="ECO:0000259" key="3">
    <source>
        <dbReference type="Pfam" id="PF14159"/>
    </source>
</evidence>
<organism evidence="4 5">
    <name type="scientific">Rhynchospora tenuis</name>
    <dbReference type="NCBI Taxonomy" id="198213"/>
    <lineage>
        <taxon>Eukaryota</taxon>
        <taxon>Viridiplantae</taxon>
        <taxon>Streptophyta</taxon>
        <taxon>Embryophyta</taxon>
        <taxon>Tracheophyta</taxon>
        <taxon>Spermatophyta</taxon>
        <taxon>Magnoliopsida</taxon>
        <taxon>Liliopsida</taxon>
        <taxon>Poales</taxon>
        <taxon>Cyperaceae</taxon>
        <taxon>Cyperoideae</taxon>
        <taxon>Rhynchosporeae</taxon>
        <taxon>Rhynchospora</taxon>
    </lineage>
</organism>
<dbReference type="Proteomes" id="UP001210211">
    <property type="component" value="Unassembled WGS sequence"/>
</dbReference>
<gene>
    <name evidence="4" type="ORF">LUZ61_018134</name>
</gene>
<evidence type="ECO:0000313" key="5">
    <source>
        <dbReference type="Proteomes" id="UP001210211"/>
    </source>
</evidence>
<keyword evidence="2" id="KW-0812">Transmembrane</keyword>
<keyword evidence="2" id="KW-0472">Membrane</keyword>
<dbReference type="Pfam" id="PF14159">
    <property type="entry name" value="CAAD"/>
    <property type="match status" value="1"/>
</dbReference>
<reference evidence="4 5" key="1">
    <citation type="journal article" date="2022" name="Cell">
        <title>Repeat-based holocentromeres influence genome architecture and karyotype evolution.</title>
        <authorList>
            <person name="Hofstatter P.G."/>
            <person name="Thangavel G."/>
            <person name="Lux T."/>
            <person name="Neumann P."/>
            <person name="Vondrak T."/>
            <person name="Novak P."/>
            <person name="Zhang M."/>
            <person name="Costa L."/>
            <person name="Castellani M."/>
            <person name="Scott A."/>
            <person name="Toegelov H."/>
            <person name="Fuchs J."/>
            <person name="Mata-Sucre Y."/>
            <person name="Dias Y."/>
            <person name="Vanzela A.L.L."/>
            <person name="Huettel B."/>
            <person name="Almeida C.C.S."/>
            <person name="Simkova H."/>
            <person name="Souza G."/>
            <person name="Pedrosa-Harand A."/>
            <person name="Macas J."/>
            <person name="Mayer K.F.X."/>
            <person name="Houben A."/>
            <person name="Marques A."/>
        </authorList>
    </citation>
    <scope>NUCLEOTIDE SEQUENCE [LARGE SCALE GENOMIC DNA]</scope>
    <source>
        <strain evidence="4">RhyTen1mFocal</strain>
    </source>
</reference>
<feature type="transmembrane region" description="Helical" evidence="2">
    <location>
        <begin position="76"/>
        <end position="96"/>
    </location>
</feature>
<name>A0AAD5Z8U9_9POAL</name>
<accession>A0AAD5Z8U9</accession>
<sequence length="149" mass="15885">MASAAITSFAPGLVSGARLPRRHVSVSVVAPLGGVSLSQRISKNVLVKAAGDEDSTELPEVVKKLQDTWDKVDDKYAVATLGVVGIIVLWSATGMISAIDRLPVVPGILEIIGLGYTAWFVYSNLIYKPDREALVDKIKTTYSDIIGTS</sequence>
<proteinExistence type="predicted"/>
<feature type="domain" description="Cyanobacterial aminoacyl-tRNA synthetase CAAD" evidence="3">
    <location>
        <begin position="64"/>
        <end position="147"/>
    </location>
</feature>
<comment type="caution">
    <text evidence="4">The sequence shown here is derived from an EMBL/GenBank/DDBJ whole genome shotgun (WGS) entry which is preliminary data.</text>
</comment>